<dbReference type="InterPro" id="IPR003661">
    <property type="entry name" value="HisK_dim/P_dom"/>
</dbReference>
<dbReference type="CDD" id="cd16922">
    <property type="entry name" value="HATPase_EvgS-ArcB-TorS-like"/>
    <property type="match status" value="1"/>
</dbReference>
<dbReference type="PROSITE" id="PS50109">
    <property type="entry name" value="HIS_KIN"/>
    <property type="match status" value="1"/>
</dbReference>
<keyword evidence="8" id="KW-1185">Reference proteome</keyword>
<dbReference type="InterPro" id="IPR011006">
    <property type="entry name" value="CheY-like_superfamily"/>
</dbReference>
<evidence type="ECO:0000256" key="3">
    <source>
        <dbReference type="ARBA" id="ARBA00022777"/>
    </source>
</evidence>
<evidence type="ECO:0000313" key="8">
    <source>
        <dbReference type="Proteomes" id="UP000439903"/>
    </source>
</evidence>
<dbReference type="Proteomes" id="UP000439903">
    <property type="component" value="Unassembled WGS sequence"/>
</dbReference>
<keyword evidence="2" id="KW-0808">Transferase</keyword>
<evidence type="ECO:0000259" key="6">
    <source>
        <dbReference type="PROSITE" id="PS50110"/>
    </source>
</evidence>
<dbReference type="SMART" id="SM00387">
    <property type="entry name" value="HATPase_c"/>
    <property type="match status" value="1"/>
</dbReference>
<dbReference type="AlphaFoldDB" id="A0A8H4B1K7"/>
<evidence type="ECO:0000259" key="5">
    <source>
        <dbReference type="PROSITE" id="PS50109"/>
    </source>
</evidence>
<dbReference type="Gene3D" id="3.30.450.40">
    <property type="match status" value="1"/>
</dbReference>
<protein>
    <submittedName>
        <fullName evidence="7">Protein-histidine kinase</fullName>
    </submittedName>
</protein>
<keyword evidence="3 7" id="KW-0418">Kinase</keyword>
<dbReference type="Gene3D" id="3.30.565.10">
    <property type="entry name" value="Histidine kinase-like ATPase, C-terminal domain"/>
    <property type="match status" value="1"/>
</dbReference>
<dbReference type="SMART" id="SM00448">
    <property type="entry name" value="REC"/>
    <property type="match status" value="1"/>
</dbReference>
<name>A0A8H4B1K7_GIGMA</name>
<gene>
    <name evidence="7" type="ORF">F8M41_021335</name>
</gene>
<feature type="domain" description="Histidine kinase" evidence="5">
    <location>
        <begin position="263"/>
        <end position="499"/>
    </location>
</feature>
<dbReference type="InterPro" id="IPR003594">
    <property type="entry name" value="HATPase_dom"/>
</dbReference>
<dbReference type="PROSITE" id="PS50110">
    <property type="entry name" value="RESPONSE_REGULATORY"/>
    <property type="match status" value="2"/>
</dbReference>
<dbReference type="CDD" id="cd17546">
    <property type="entry name" value="REC_hyHK_CKI1_RcsC-like"/>
    <property type="match status" value="1"/>
</dbReference>
<organism evidence="7 8">
    <name type="scientific">Gigaspora margarita</name>
    <dbReference type="NCBI Taxonomy" id="4874"/>
    <lineage>
        <taxon>Eukaryota</taxon>
        <taxon>Fungi</taxon>
        <taxon>Fungi incertae sedis</taxon>
        <taxon>Mucoromycota</taxon>
        <taxon>Glomeromycotina</taxon>
        <taxon>Glomeromycetes</taxon>
        <taxon>Diversisporales</taxon>
        <taxon>Gigasporaceae</taxon>
        <taxon>Gigaspora</taxon>
    </lineage>
</organism>
<comment type="caution">
    <text evidence="7">The sequence shown here is derived from an EMBL/GenBank/DDBJ whole genome shotgun (WGS) entry which is preliminary data.</text>
</comment>
<dbReference type="Pfam" id="PF02518">
    <property type="entry name" value="HATPase_c"/>
    <property type="match status" value="1"/>
</dbReference>
<reference evidence="7 8" key="1">
    <citation type="journal article" date="2019" name="Environ. Microbiol.">
        <title>At the nexus of three kingdoms: the genome of the mycorrhizal fungus Gigaspora margarita provides insights into plant, endobacterial and fungal interactions.</title>
        <authorList>
            <person name="Venice F."/>
            <person name="Ghignone S."/>
            <person name="Salvioli di Fossalunga A."/>
            <person name="Amselem J."/>
            <person name="Novero M."/>
            <person name="Xianan X."/>
            <person name="Sedzielewska Toro K."/>
            <person name="Morin E."/>
            <person name="Lipzen A."/>
            <person name="Grigoriev I.V."/>
            <person name="Henrissat B."/>
            <person name="Martin F.M."/>
            <person name="Bonfante P."/>
        </authorList>
    </citation>
    <scope>NUCLEOTIDE SEQUENCE [LARGE SCALE GENOMIC DNA]</scope>
    <source>
        <strain evidence="7 8">BEG34</strain>
    </source>
</reference>
<dbReference type="InterPro" id="IPR036097">
    <property type="entry name" value="HisK_dim/P_sf"/>
</dbReference>
<dbReference type="Gene3D" id="1.10.287.130">
    <property type="match status" value="1"/>
</dbReference>
<dbReference type="InterPro" id="IPR001789">
    <property type="entry name" value="Sig_transdc_resp-reg_receiver"/>
</dbReference>
<dbReference type="EMBL" id="WTPW01000063">
    <property type="protein sequence ID" value="KAF0552645.1"/>
    <property type="molecule type" value="Genomic_DNA"/>
</dbReference>
<dbReference type="InterPro" id="IPR003018">
    <property type="entry name" value="GAF"/>
</dbReference>
<dbReference type="CDD" id="cd00082">
    <property type="entry name" value="HisKA"/>
    <property type="match status" value="1"/>
</dbReference>
<comment type="caution">
    <text evidence="4">Lacks conserved residue(s) required for the propagation of feature annotation.</text>
</comment>
<dbReference type="SUPFAM" id="SSF55781">
    <property type="entry name" value="GAF domain-like"/>
    <property type="match status" value="1"/>
</dbReference>
<dbReference type="InterPro" id="IPR036890">
    <property type="entry name" value="HATPase_C_sf"/>
</dbReference>
<dbReference type="PANTHER" id="PTHR43719">
    <property type="entry name" value="TWO-COMPONENT HISTIDINE KINASE"/>
    <property type="match status" value="1"/>
</dbReference>
<dbReference type="InterPro" id="IPR005467">
    <property type="entry name" value="His_kinase_dom"/>
</dbReference>
<dbReference type="SUPFAM" id="SSF52172">
    <property type="entry name" value="CheY-like"/>
    <property type="match status" value="2"/>
</dbReference>
<dbReference type="OrthoDB" id="60033at2759"/>
<dbReference type="Pfam" id="PF00512">
    <property type="entry name" value="HisKA"/>
    <property type="match status" value="1"/>
</dbReference>
<dbReference type="PRINTS" id="PR00344">
    <property type="entry name" value="BCTRLSENSOR"/>
</dbReference>
<evidence type="ECO:0000256" key="4">
    <source>
        <dbReference type="PROSITE-ProRule" id="PRU00169"/>
    </source>
</evidence>
<keyword evidence="1" id="KW-0597">Phosphoprotein</keyword>
<dbReference type="Gene3D" id="3.40.50.2300">
    <property type="match status" value="1"/>
</dbReference>
<dbReference type="SMART" id="SM00065">
    <property type="entry name" value="GAF"/>
    <property type="match status" value="1"/>
</dbReference>
<feature type="domain" description="Response regulatory" evidence="6">
    <location>
        <begin position="1"/>
        <end position="59"/>
    </location>
</feature>
<evidence type="ECO:0000256" key="2">
    <source>
        <dbReference type="ARBA" id="ARBA00022679"/>
    </source>
</evidence>
<dbReference type="Pfam" id="PF00072">
    <property type="entry name" value="Response_reg"/>
    <property type="match status" value="1"/>
</dbReference>
<evidence type="ECO:0000313" key="7">
    <source>
        <dbReference type="EMBL" id="KAF0552645.1"/>
    </source>
</evidence>
<dbReference type="SMART" id="SM00388">
    <property type="entry name" value="HisKA"/>
    <property type="match status" value="1"/>
</dbReference>
<accession>A0A8H4B1K7</accession>
<dbReference type="PANTHER" id="PTHR43719:SF28">
    <property type="entry name" value="PEROXIDE STRESS-ACTIVATED HISTIDINE KINASE MAK1-RELATED"/>
    <property type="match status" value="1"/>
</dbReference>
<evidence type="ECO:0000256" key="1">
    <source>
        <dbReference type="ARBA" id="ARBA00022553"/>
    </source>
</evidence>
<dbReference type="InterPro" id="IPR029016">
    <property type="entry name" value="GAF-like_dom_sf"/>
</dbReference>
<dbReference type="InterPro" id="IPR004358">
    <property type="entry name" value="Sig_transdc_His_kin-like_C"/>
</dbReference>
<sequence length="824" mass="93949">MIFLLYSRYGKYTIIKLLKLLKEFFFYKLIFPGLNKGADDYLSKPFSARELIARIRANIELSHLRGKLSFQQRRQEEIEQFLFSISDKIYSALDLKNSLSKVLKEIHRILQCDRVFVISCEPFKNSNSRLVASYEAITSKIEQFQKEAIINSHSTTNSYSQDSHSNNFGINISLNTYCANICKNVSVLSSKITVNNDYWGWIMLHRSPNSIWLDSEIELLQRISNQLGLTITNKILMEENLKKELQIETEKIASDTKSQILANTSHELRTPLGAIVGLLSTFDDTRVTVDQKDMIDIIAHSSEVVLSIVNDILSAAKLEAQKITLINRTFDLLNLFERVIEQCVEGAENKQIELILNYDINNLPIHVKSDPERLKQVLFHLLSNSIKFTEKGEVVIEISMEPHEVIDEDVESSTYGRIINKYHLLINFCDNGIGIDPKFMNHIWESFSKVDASLTRQQDGIGLGLSICKNLVAINGGEINAESQLGEGSKFWFTWNIDLVPSISRFSDQISFALPSFILSKKILVIHPVESARNAMLKYFNMINNVDAFDTPYKGIQEAKRYKELHHRSAYDMVFIRLYEKNQDEVMNAALMLREIDGHENNLLIIFMVYPSVKGTDLARKLIGKIGGRTAMIYTPITHPKLVKQLANMRDEFKFESKKRTADYRIYQIGDSDQDLYEIASKSRSKSVSKSKCVLCVDDNSIDLKATVSQLSTLGYSTISAKSGQEAIGIIRSEFELKPCRISMILIGCNLQTMSGFNVSQEIRLMFPQISNIPIVALATLATLPLEVLHDKYIKSGMKDYLIKPLRIKQLKNVLTQWINDDQC</sequence>
<dbReference type="GO" id="GO:0000155">
    <property type="term" value="F:phosphorelay sensor kinase activity"/>
    <property type="evidence" value="ECO:0007669"/>
    <property type="project" value="InterPro"/>
</dbReference>
<dbReference type="SUPFAM" id="SSF55874">
    <property type="entry name" value="ATPase domain of HSP90 chaperone/DNA topoisomerase II/histidine kinase"/>
    <property type="match status" value="1"/>
</dbReference>
<proteinExistence type="predicted"/>
<dbReference type="InterPro" id="IPR050956">
    <property type="entry name" value="2C_system_His_kinase"/>
</dbReference>
<feature type="domain" description="Response regulatory" evidence="6">
    <location>
        <begin position="693"/>
        <end position="819"/>
    </location>
</feature>
<dbReference type="SUPFAM" id="SSF47384">
    <property type="entry name" value="Homodimeric domain of signal transducing histidine kinase"/>
    <property type="match status" value="1"/>
</dbReference>
<dbReference type="Pfam" id="PF01590">
    <property type="entry name" value="GAF"/>
    <property type="match status" value="1"/>
</dbReference>
<dbReference type="Gene3D" id="6.10.250.690">
    <property type="match status" value="1"/>
</dbReference>